<dbReference type="Proteomes" id="UP000265618">
    <property type="component" value="Unassembled WGS sequence"/>
</dbReference>
<comment type="caution">
    <text evidence="8">The sequence shown here is derived from an EMBL/GenBank/DDBJ whole genome shotgun (WGS) entry which is preliminary data.</text>
</comment>
<evidence type="ECO:0000256" key="5">
    <source>
        <dbReference type="ARBA" id="ARBA00022989"/>
    </source>
</evidence>
<proteinExistence type="predicted"/>
<dbReference type="Pfam" id="PF07690">
    <property type="entry name" value="MFS_1"/>
    <property type="match status" value="1"/>
</dbReference>
<dbReference type="SUPFAM" id="SSF103473">
    <property type="entry name" value="MFS general substrate transporter"/>
    <property type="match status" value="1"/>
</dbReference>
<dbReference type="CDD" id="cd06174">
    <property type="entry name" value="MFS"/>
    <property type="match status" value="1"/>
</dbReference>
<sequence length="328" mass="36572">IFNVVQFFGCAGGLRLSERIGRKWVQVMAYVIYGSCTLGMYYKTDTYEGLLLLRAISGLGAIIHPMLNTIAADLAPFKQRGIWLSLSYGMMLLGGILSGILIIYLSQDNNYVFEVGCKICGAGFFFAALLTCFWKESAPLVVARHQRTEMKIKISQEKLQEKPFLPTVARLFTNRRFVFINISSLSPSLPLSYARLFTNRRFVLFTNRRFVFIMISYVLAVGTYAINGDTNSAWLYAVGGFNGTIPSGRQLQTRQQGIQTIALSVTGAVNTLFLGKYFSKGIGEKNVITFLGLIPMLMGTLIRVPFSAPANPYINLVALCLSNWFVYI</sequence>
<keyword evidence="5 7" id="KW-1133">Transmembrane helix</keyword>
<evidence type="ECO:0000313" key="8">
    <source>
        <dbReference type="EMBL" id="GIQ87481.1"/>
    </source>
</evidence>
<evidence type="ECO:0000256" key="3">
    <source>
        <dbReference type="ARBA" id="ARBA00022475"/>
    </source>
</evidence>
<dbReference type="InterPro" id="IPR036259">
    <property type="entry name" value="MFS_trans_sf"/>
</dbReference>
<feature type="transmembrane region" description="Helical" evidence="7">
    <location>
        <begin position="49"/>
        <end position="70"/>
    </location>
</feature>
<feature type="transmembrane region" description="Helical" evidence="7">
    <location>
        <begin position="257"/>
        <end position="275"/>
    </location>
</feature>
<comment type="subcellular location">
    <subcellularLocation>
        <location evidence="1">Cell membrane</location>
        <topology evidence="1">Multi-pass membrane protein</topology>
    </subcellularLocation>
</comment>
<evidence type="ECO:0000256" key="7">
    <source>
        <dbReference type="SAM" id="Phobius"/>
    </source>
</evidence>
<keyword evidence="2" id="KW-0813">Transport</keyword>
<keyword evidence="6 7" id="KW-0472">Membrane</keyword>
<gene>
    <name evidence="8" type="ORF">KIPB_009526</name>
</gene>
<evidence type="ECO:0000256" key="2">
    <source>
        <dbReference type="ARBA" id="ARBA00022448"/>
    </source>
</evidence>
<feature type="transmembrane region" description="Helical" evidence="7">
    <location>
        <begin position="287"/>
        <end position="304"/>
    </location>
</feature>
<dbReference type="PANTHER" id="PTHR43414">
    <property type="entry name" value="MULTIDRUG RESISTANCE PROTEIN MDTG"/>
    <property type="match status" value="1"/>
</dbReference>
<organism evidence="8 9">
    <name type="scientific">Kipferlia bialata</name>
    <dbReference type="NCBI Taxonomy" id="797122"/>
    <lineage>
        <taxon>Eukaryota</taxon>
        <taxon>Metamonada</taxon>
        <taxon>Carpediemonas-like organisms</taxon>
        <taxon>Kipferlia</taxon>
    </lineage>
</organism>
<name>A0A9K3D2H7_9EUKA</name>
<keyword evidence="4 7" id="KW-0812">Transmembrane</keyword>
<dbReference type="PROSITE" id="PS00216">
    <property type="entry name" value="SUGAR_TRANSPORT_1"/>
    <property type="match status" value="1"/>
</dbReference>
<evidence type="ECO:0000256" key="6">
    <source>
        <dbReference type="ARBA" id="ARBA00023136"/>
    </source>
</evidence>
<dbReference type="Gene3D" id="1.20.1250.20">
    <property type="entry name" value="MFS general substrate transporter like domains"/>
    <property type="match status" value="1"/>
</dbReference>
<evidence type="ECO:0000313" key="9">
    <source>
        <dbReference type="Proteomes" id="UP000265618"/>
    </source>
</evidence>
<feature type="transmembrane region" description="Helical" evidence="7">
    <location>
        <begin position="82"/>
        <end position="105"/>
    </location>
</feature>
<protein>
    <submittedName>
        <fullName evidence="8">Major facilitator superfamily protein</fullName>
    </submittedName>
</protein>
<feature type="transmembrane region" description="Helical" evidence="7">
    <location>
        <begin position="210"/>
        <end position="226"/>
    </location>
</feature>
<keyword evidence="9" id="KW-1185">Reference proteome</keyword>
<feature type="transmembrane region" description="Helical" evidence="7">
    <location>
        <begin position="111"/>
        <end position="134"/>
    </location>
</feature>
<dbReference type="InterPro" id="IPR011701">
    <property type="entry name" value="MFS"/>
</dbReference>
<accession>A0A9K3D2H7</accession>
<dbReference type="EMBL" id="BDIP01003262">
    <property type="protein sequence ID" value="GIQ87481.1"/>
    <property type="molecule type" value="Genomic_DNA"/>
</dbReference>
<dbReference type="GO" id="GO:0005886">
    <property type="term" value="C:plasma membrane"/>
    <property type="evidence" value="ECO:0007669"/>
    <property type="project" value="UniProtKB-SubCell"/>
</dbReference>
<dbReference type="PANTHER" id="PTHR43414:SF6">
    <property type="entry name" value="MULTIDRUG RESISTANCE PROTEIN MDTG"/>
    <property type="match status" value="1"/>
</dbReference>
<reference evidence="8 9" key="1">
    <citation type="journal article" date="2018" name="PLoS ONE">
        <title>The draft genome of Kipferlia bialata reveals reductive genome evolution in fornicate parasites.</title>
        <authorList>
            <person name="Tanifuji G."/>
            <person name="Takabayashi S."/>
            <person name="Kume K."/>
            <person name="Takagi M."/>
            <person name="Nakayama T."/>
            <person name="Kamikawa R."/>
            <person name="Inagaki Y."/>
            <person name="Hashimoto T."/>
        </authorList>
    </citation>
    <scope>NUCLEOTIDE SEQUENCE [LARGE SCALE GENOMIC DNA]</scope>
    <source>
        <strain evidence="8">NY0173</strain>
    </source>
</reference>
<dbReference type="AlphaFoldDB" id="A0A9K3D2H7"/>
<dbReference type="InterPro" id="IPR005829">
    <property type="entry name" value="Sugar_transporter_CS"/>
</dbReference>
<feature type="non-terminal residue" evidence="8">
    <location>
        <position position="1"/>
    </location>
</feature>
<dbReference type="GO" id="GO:0022857">
    <property type="term" value="F:transmembrane transporter activity"/>
    <property type="evidence" value="ECO:0007669"/>
    <property type="project" value="InterPro"/>
</dbReference>
<evidence type="ECO:0000256" key="4">
    <source>
        <dbReference type="ARBA" id="ARBA00022692"/>
    </source>
</evidence>
<evidence type="ECO:0000256" key="1">
    <source>
        <dbReference type="ARBA" id="ARBA00004651"/>
    </source>
</evidence>
<keyword evidence="3" id="KW-1003">Cell membrane</keyword>